<feature type="domain" description="Transient receptor ion channel" evidence="20">
    <location>
        <begin position="176"/>
        <end position="238"/>
    </location>
</feature>
<dbReference type="SUPFAM" id="SSF48403">
    <property type="entry name" value="Ankyrin repeat"/>
    <property type="match status" value="1"/>
</dbReference>
<keyword evidence="10 16" id="KW-0040">ANK repeat</keyword>
<organism evidence="21 22">
    <name type="scientific">Oryzias latipes</name>
    <name type="common">Japanese rice fish</name>
    <name type="synonym">Japanese killifish</name>
    <dbReference type="NCBI Taxonomy" id="8090"/>
    <lineage>
        <taxon>Eukaryota</taxon>
        <taxon>Metazoa</taxon>
        <taxon>Chordata</taxon>
        <taxon>Craniata</taxon>
        <taxon>Vertebrata</taxon>
        <taxon>Euteleostomi</taxon>
        <taxon>Actinopterygii</taxon>
        <taxon>Neopterygii</taxon>
        <taxon>Teleostei</taxon>
        <taxon>Neoteleostei</taxon>
        <taxon>Acanthomorphata</taxon>
        <taxon>Ovalentaria</taxon>
        <taxon>Atherinomorphae</taxon>
        <taxon>Beloniformes</taxon>
        <taxon>Adrianichthyidae</taxon>
        <taxon>Oryziinae</taxon>
        <taxon>Oryzias</taxon>
    </lineage>
</organism>
<feature type="region of interest" description="Disordered" evidence="18">
    <location>
        <begin position="829"/>
        <end position="904"/>
    </location>
</feature>
<dbReference type="FunFam" id="1.25.40.20:FF:000023">
    <property type="entry name" value="short transient receptor potential channel 4 isoform X1"/>
    <property type="match status" value="1"/>
</dbReference>
<keyword evidence="8" id="KW-0106">Calcium</keyword>
<dbReference type="PANTHER" id="PTHR10117">
    <property type="entry name" value="TRANSIENT RECEPTOR POTENTIAL CHANNEL"/>
    <property type="match status" value="1"/>
</dbReference>
<evidence type="ECO:0000256" key="7">
    <source>
        <dbReference type="ARBA" id="ARBA00022737"/>
    </source>
</evidence>
<keyword evidence="7" id="KW-0677">Repeat</keyword>
<evidence type="ECO:0000256" key="18">
    <source>
        <dbReference type="SAM" id="MobiDB-lite"/>
    </source>
</evidence>
<dbReference type="InterPro" id="IPR002110">
    <property type="entry name" value="Ankyrin_rpt"/>
</dbReference>
<evidence type="ECO:0000256" key="1">
    <source>
        <dbReference type="ARBA" id="ARBA00004651"/>
    </source>
</evidence>
<dbReference type="GO" id="GO:0005262">
    <property type="term" value="F:calcium channel activity"/>
    <property type="evidence" value="ECO:0007669"/>
    <property type="project" value="UniProtKB-KW"/>
</dbReference>
<dbReference type="SMART" id="SM00248">
    <property type="entry name" value="ANK"/>
    <property type="match status" value="2"/>
</dbReference>
<dbReference type="PROSITE" id="PS50297">
    <property type="entry name" value="ANK_REP_REGION"/>
    <property type="match status" value="1"/>
</dbReference>
<dbReference type="PROSITE" id="PS50088">
    <property type="entry name" value="ANK_REPEAT"/>
    <property type="match status" value="1"/>
</dbReference>
<evidence type="ECO:0000256" key="19">
    <source>
        <dbReference type="SAM" id="Phobius"/>
    </source>
</evidence>
<dbReference type="Pfam" id="PF00520">
    <property type="entry name" value="Ion_trans"/>
    <property type="match status" value="1"/>
</dbReference>
<keyword evidence="6 19" id="KW-0812">Transmembrane</keyword>
<evidence type="ECO:0000256" key="8">
    <source>
        <dbReference type="ARBA" id="ARBA00022837"/>
    </source>
</evidence>
<name>A0A3P9LBU3_ORYLA</name>
<keyword evidence="3" id="KW-1003">Cell membrane</keyword>
<reference key="1">
    <citation type="journal article" date="2007" name="Nature">
        <title>The medaka draft genome and insights into vertebrate genome evolution.</title>
        <authorList>
            <person name="Kasahara M."/>
            <person name="Naruse K."/>
            <person name="Sasaki S."/>
            <person name="Nakatani Y."/>
            <person name="Qu W."/>
            <person name="Ahsan B."/>
            <person name="Yamada T."/>
            <person name="Nagayasu Y."/>
            <person name="Doi K."/>
            <person name="Kasai Y."/>
            <person name="Jindo T."/>
            <person name="Kobayashi D."/>
            <person name="Shimada A."/>
            <person name="Toyoda A."/>
            <person name="Kuroki Y."/>
            <person name="Fujiyama A."/>
            <person name="Sasaki T."/>
            <person name="Shimizu A."/>
            <person name="Asakawa S."/>
            <person name="Shimizu N."/>
            <person name="Hashimoto S."/>
            <person name="Yang J."/>
            <person name="Lee Y."/>
            <person name="Matsushima K."/>
            <person name="Sugano S."/>
            <person name="Sakaizumi M."/>
            <person name="Narita T."/>
            <person name="Ohishi K."/>
            <person name="Haga S."/>
            <person name="Ohta F."/>
            <person name="Nomoto H."/>
            <person name="Nogata K."/>
            <person name="Morishita T."/>
            <person name="Endo T."/>
            <person name="Shin-I T."/>
            <person name="Takeda H."/>
            <person name="Morishita S."/>
            <person name="Kohara Y."/>
        </authorList>
    </citation>
    <scope>NUCLEOTIDE SEQUENCE [LARGE SCALE GENOMIC DNA]</scope>
    <source>
        <strain>Hd-rR</strain>
    </source>
</reference>
<feature type="compositionally biased region" description="Basic and acidic residues" evidence="18">
    <location>
        <begin position="830"/>
        <end position="839"/>
    </location>
</feature>
<keyword evidence="12 19" id="KW-0472">Membrane</keyword>
<dbReference type="Pfam" id="PF00023">
    <property type="entry name" value="Ank"/>
    <property type="match status" value="1"/>
</dbReference>
<evidence type="ECO:0000256" key="15">
    <source>
        <dbReference type="ARBA" id="ARBA00036634"/>
    </source>
</evidence>
<dbReference type="Gene3D" id="1.25.40.20">
    <property type="entry name" value="Ankyrin repeat-containing domain"/>
    <property type="match status" value="1"/>
</dbReference>
<feature type="compositionally biased region" description="Gly residues" evidence="18">
    <location>
        <begin position="784"/>
        <end position="794"/>
    </location>
</feature>
<evidence type="ECO:0000256" key="2">
    <source>
        <dbReference type="ARBA" id="ARBA00022448"/>
    </source>
</evidence>
<feature type="repeat" description="ANK" evidence="16">
    <location>
        <begin position="69"/>
        <end position="93"/>
    </location>
</feature>
<evidence type="ECO:0000256" key="16">
    <source>
        <dbReference type="PROSITE-ProRule" id="PRU00023"/>
    </source>
</evidence>
<keyword evidence="14" id="KW-0407">Ion channel</keyword>
<dbReference type="AlphaFoldDB" id="A0A3P9LBU3"/>
<feature type="transmembrane region" description="Helical" evidence="19">
    <location>
        <begin position="481"/>
        <end position="500"/>
    </location>
</feature>
<evidence type="ECO:0000256" key="11">
    <source>
        <dbReference type="ARBA" id="ARBA00023065"/>
    </source>
</evidence>
<evidence type="ECO:0000256" key="6">
    <source>
        <dbReference type="ARBA" id="ARBA00022692"/>
    </source>
</evidence>
<sequence length="1073" mass="120992">MTQLYYKKATYSPYRDRIPLQIVRAEVELSAEERAYLTAVEKGDYAGVKHALREAEVYYNMDVNCLDPLGRSALLIAIENENLEIMELLLDHGIHTGDALLYAIRKEVVGAVELLLSHRRPSGEKQVPSLMMDSQFSEFTPDITPIMLAAHTNNYEIIKLLVQRKVTIPRPHQIRCDCVECVSSSEVDSLRHSRSRLNIYKALASPSLIALSSEDPILTAFRLGWELKELSKVENEFRQEYEELSQQCKRFAKDLLDQARSSRELETILNHRDSDQSEELDPRQCHDLAKLKLAIKYHQKEFVAQPNCQQLLATLWYDGFPGWRRHHWAVKLVTCFIIGLLFPVFSMIYLLAPKSALGRFIKKPFIKFICHTASYLTFLFLLLLASQHIARTNLHMQGPPPTVVEWMILPWVLGFIWAEIKEMWDGGFTEYIHDWWNLMDFAMNSLYLATISLKIVAYVKYNSSRPREEWEMWHPTLIAEALFAIANIFSSLRLISLFTANSHLGPLQISLGRMLLDILKFLFIYCLVLLAFANGLNQLYFYYETKASEEPNNCKGIRCERQNNAFSTLFETLQSLFWSIFGLLNLYVTNVKARHEFTEFVGATMFGTYNIISLVVLLNMLIAMMNNSYQLIADHADIEWKFARTKLWMSYFDEGGTLPPPFNIIPSPKSVWYLLMWLHNRLCRRGQPPGEESHKCENLREFTEVIRNLVKRYVAAMIRSAKTDEGLTEENFKELKQDISSFRYEVLDLLGNRRPPRRNYSSSSETTKDDGAIASEDDSELGDGGEGGGGGGSAGIQKSKSVTFTNPVADNRKSTLGVSALVRSISGMTKTERKDKAELDEGSGWGEEEEEEEGKPKSNGLKTTVLPLSSTSVLPSPSSSVSSSLTSSLARTRSRLQRLSAPSSKTDSFKHLSYLFSRSKRRAPPTPLPLQSPPSYTISDGLLCPLGSHSHSDFGLTDVTRSDSHLNEVGRSVDNPSFSPRRTNGRDSLLTLPLPPPCPCQSLHCASNMSESSSRLLDSSEDVFLGGGGEGALDDHGDGRGGMRVMLGGWVGPCDDVMEDSCEVIEDSVTTQL</sequence>
<evidence type="ECO:0000256" key="9">
    <source>
        <dbReference type="ARBA" id="ARBA00022989"/>
    </source>
</evidence>
<evidence type="ECO:0000256" key="4">
    <source>
        <dbReference type="ARBA" id="ARBA00022568"/>
    </source>
</evidence>
<feature type="transmembrane region" description="Helical" evidence="19">
    <location>
        <begin position="441"/>
        <end position="461"/>
    </location>
</feature>
<dbReference type="PANTHER" id="PTHR10117:SF76">
    <property type="entry name" value="SHORT TRANSIENT RECEPTOR POTENTIAL CHANNEL 5"/>
    <property type="match status" value="1"/>
</dbReference>
<evidence type="ECO:0000256" key="14">
    <source>
        <dbReference type="ARBA" id="ARBA00023303"/>
    </source>
</evidence>
<dbReference type="GO" id="GO:0005886">
    <property type="term" value="C:plasma membrane"/>
    <property type="evidence" value="ECO:0007669"/>
    <property type="project" value="UniProtKB-SubCell"/>
</dbReference>
<dbReference type="SMART" id="SM01420">
    <property type="entry name" value="TRP_2"/>
    <property type="match status" value="1"/>
</dbReference>
<feature type="transmembrane region" description="Helical" evidence="19">
    <location>
        <begin position="364"/>
        <end position="383"/>
    </location>
</feature>
<feature type="compositionally biased region" description="Low complexity" evidence="18">
    <location>
        <begin position="863"/>
        <end position="891"/>
    </location>
</feature>
<dbReference type="InterPro" id="IPR005821">
    <property type="entry name" value="Ion_trans_dom"/>
</dbReference>
<protein>
    <submittedName>
        <fullName evidence="21">Short transient receptor potential channel 5</fullName>
    </submittedName>
</protein>
<dbReference type="Pfam" id="PF12796">
    <property type="entry name" value="Ank_2"/>
    <property type="match status" value="1"/>
</dbReference>
<evidence type="ECO:0000256" key="12">
    <source>
        <dbReference type="ARBA" id="ARBA00023136"/>
    </source>
</evidence>
<feature type="compositionally biased region" description="Acidic residues" evidence="18">
    <location>
        <begin position="840"/>
        <end position="853"/>
    </location>
</feature>
<reference evidence="21" key="4">
    <citation type="submission" date="2025-09" db="UniProtKB">
        <authorList>
            <consortium name="Ensembl"/>
        </authorList>
    </citation>
    <scope>IDENTIFICATION</scope>
    <source>
        <strain evidence="21">HNI</strain>
    </source>
</reference>
<accession>A0A3P9LBU3</accession>
<dbReference type="InterPro" id="IPR002153">
    <property type="entry name" value="TRPC_channel"/>
</dbReference>
<feature type="coiled-coil region" evidence="17">
    <location>
        <begin position="227"/>
        <end position="254"/>
    </location>
</feature>
<reference evidence="21" key="3">
    <citation type="submission" date="2025-08" db="UniProtKB">
        <authorList>
            <consortium name="Ensembl"/>
        </authorList>
    </citation>
    <scope>IDENTIFICATION</scope>
    <source>
        <strain evidence="21">HNI</strain>
    </source>
</reference>
<dbReference type="NCBIfam" id="TIGR00870">
    <property type="entry name" value="trp"/>
    <property type="match status" value="1"/>
</dbReference>
<keyword evidence="2" id="KW-0813">Transport</keyword>
<dbReference type="Proteomes" id="UP000265180">
    <property type="component" value="Chromosome 18"/>
</dbReference>
<evidence type="ECO:0000256" key="13">
    <source>
        <dbReference type="ARBA" id="ARBA00023157"/>
    </source>
</evidence>
<evidence type="ECO:0000256" key="17">
    <source>
        <dbReference type="SAM" id="Coils"/>
    </source>
</evidence>
<keyword evidence="11" id="KW-0406">Ion transport</keyword>
<feature type="region of interest" description="Disordered" evidence="18">
    <location>
        <begin position="754"/>
        <end position="798"/>
    </location>
</feature>
<feature type="transmembrane region" description="Helical" evidence="19">
    <location>
        <begin position="521"/>
        <end position="543"/>
    </location>
</feature>
<keyword evidence="9 19" id="KW-1133">Transmembrane helix</keyword>
<feature type="transmembrane region" description="Helical" evidence="19">
    <location>
        <begin position="403"/>
        <end position="420"/>
    </location>
</feature>
<keyword evidence="4" id="KW-0109">Calcium transport</keyword>
<evidence type="ECO:0000259" key="20">
    <source>
        <dbReference type="SMART" id="SM01420"/>
    </source>
</evidence>
<dbReference type="InterPro" id="IPR013555">
    <property type="entry name" value="TRP_dom"/>
</dbReference>
<keyword evidence="17" id="KW-0175">Coiled coil</keyword>
<feature type="transmembrane region" description="Helical" evidence="19">
    <location>
        <begin position="328"/>
        <end position="352"/>
    </location>
</feature>
<evidence type="ECO:0000256" key="10">
    <source>
        <dbReference type="ARBA" id="ARBA00023043"/>
    </source>
</evidence>
<proteinExistence type="predicted"/>
<evidence type="ECO:0000313" key="22">
    <source>
        <dbReference type="Proteomes" id="UP000265180"/>
    </source>
</evidence>
<dbReference type="Ensembl" id="ENSORLT00020034597.1">
    <property type="protein sequence ID" value="ENSORLP00020018103.1"/>
    <property type="gene ID" value="ENSORLG00020019118.1"/>
</dbReference>
<evidence type="ECO:0000313" key="21">
    <source>
        <dbReference type="Ensembl" id="ENSORLP00020018103.1"/>
    </source>
</evidence>
<dbReference type="PRINTS" id="PR01097">
    <property type="entry name" value="TRNSRECEPTRP"/>
</dbReference>
<comment type="subcellular location">
    <subcellularLocation>
        <location evidence="1">Cell membrane</location>
        <topology evidence="1">Multi-pass membrane protein</topology>
    </subcellularLocation>
</comment>
<feature type="transmembrane region" description="Helical" evidence="19">
    <location>
        <begin position="600"/>
        <end position="622"/>
    </location>
</feature>
<dbReference type="FunFam" id="1.10.287.70:FF:000266">
    <property type="entry name" value="Transient receptor potential cation channel subfamily c member 1"/>
    <property type="match status" value="1"/>
</dbReference>
<evidence type="ECO:0000256" key="5">
    <source>
        <dbReference type="ARBA" id="ARBA00022673"/>
    </source>
</evidence>
<reference evidence="21 22" key="2">
    <citation type="submission" date="2017-04" db="EMBL/GenBank/DDBJ databases">
        <title>CpG methylation of centromeres and impact of large insertions on vertebrate speciation.</title>
        <authorList>
            <person name="Ichikawa K."/>
            <person name="Yoshimura J."/>
            <person name="Morishita S."/>
        </authorList>
    </citation>
    <scope>NUCLEOTIDE SEQUENCE</scope>
    <source>
        <strain evidence="21 22">HNI</strain>
    </source>
</reference>
<keyword evidence="13" id="KW-1015">Disulfide bond</keyword>
<dbReference type="InterPro" id="IPR036770">
    <property type="entry name" value="Ankyrin_rpt-contain_sf"/>
</dbReference>
<dbReference type="Pfam" id="PF08344">
    <property type="entry name" value="TRP_2"/>
    <property type="match status" value="1"/>
</dbReference>
<comment type="catalytic activity">
    <reaction evidence="15">
        <text>Ca(2+)(in) = Ca(2+)(out)</text>
        <dbReference type="Rhea" id="RHEA:29671"/>
        <dbReference type="ChEBI" id="CHEBI:29108"/>
    </reaction>
</comment>
<evidence type="ECO:0000256" key="3">
    <source>
        <dbReference type="ARBA" id="ARBA00022475"/>
    </source>
</evidence>
<keyword evidence="5" id="KW-0107">Calcium channel</keyword>